<dbReference type="Pfam" id="PF12682">
    <property type="entry name" value="Flavodoxin_4"/>
    <property type="match status" value="1"/>
</dbReference>
<evidence type="ECO:0000256" key="1">
    <source>
        <dbReference type="ARBA" id="ARBA00022630"/>
    </source>
</evidence>
<dbReference type="PROSITE" id="PS51318">
    <property type="entry name" value="TAT"/>
    <property type="match status" value="1"/>
</dbReference>
<dbReference type="KEGG" id="pht:BLM14_16175"/>
<proteinExistence type="predicted"/>
<gene>
    <name evidence="4" type="ORF">B5P45_21920</name>
</gene>
<dbReference type="InterPro" id="IPR006311">
    <property type="entry name" value="TAT_signal"/>
</dbReference>
<dbReference type="PANTHER" id="PTHR39201:SF1">
    <property type="entry name" value="FLAVODOXIN-LIKE DOMAIN-CONTAINING PROTEIN"/>
    <property type="match status" value="1"/>
</dbReference>
<keyword evidence="2" id="KW-0288">FMN</keyword>
<dbReference type="InterPro" id="IPR008254">
    <property type="entry name" value="Flavodoxin/NO_synth"/>
</dbReference>
<protein>
    <submittedName>
        <fullName evidence="4">Flavodoxin</fullName>
    </submittedName>
</protein>
<dbReference type="GO" id="GO:0010181">
    <property type="term" value="F:FMN binding"/>
    <property type="evidence" value="ECO:0007669"/>
    <property type="project" value="InterPro"/>
</dbReference>
<dbReference type="PANTHER" id="PTHR39201">
    <property type="entry name" value="EXPORTED PROTEIN-RELATED"/>
    <property type="match status" value="1"/>
</dbReference>
<dbReference type="Proteomes" id="UP000232163">
    <property type="component" value="Unassembled WGS sequence"/>
</dbReference>
<name>A0A2N9VUB0_9HYPH</name>
<dbReference type="InterPro" id="IPR029039">
    <property type="entry name" value="Flavoprotein-like_sf"/>
</dbReference>
<organism evidence="4 5">
    <name type="scientific">Phyllobacterium zundukense</name>
    <dbReference type="NCBI Taxonomy" id="1867719"/>
    <lineage>
        <taxon>Bacteria</taxon>
        <taxon>Pseudomonadati</taxon>
        <taxon>Pseudomonadota</taxon>
        <taxon>Alphaproteobacteria</taxon>
        <taxon>Hyphomicrobiales</taxon>
        <taxon>Phyllobacteriaceae</taxon>
        <taxon>Phyllobacterium</taxon>
    </lineage>
</organism>
<evidence type="ECO:0000313" key="5">
    <source>
        <dbReference type="Proteomes" id="UP000232163"/>
    </source>
</evidence>
<dbReference type="Gene3D" id="3.40.50.360">
    <property type="match status" value="1"/>
</dbReference>
<feature type="domain" description="Flavodoxin-like" evidence="3">
    <location>
        <begin position="42"/>
        <end position="195"/>
    </location>
</feature>
<keyword evidence="5" id="KW-1185">Reference proteome</keyword>
<dbReference type="OrthoDB" id="9806505at2"/>
<evidence type="ECO:0000259" key="3">
    <source>
        <dbReference type="PROSITE" id="PS50902"/>
    </source>
</evidence>
<dbReference type="EMBL" id="MZMT01000049">
    <property type="protein sequence ID" value="PIO43078.1"/>
    <property type="molecule type" value="Genomic_DNA"/>
</dbReference>
<dbReference type="SUPFAM" id="SSF52218">
    <property type="entry name" value="Flavoproteins"/>
    <property type="match status" value="1"/>
</dbReference>
<accession>A0A2N9VUB0</accession>
<sequence length="198" mass="21761">MTDSENPTRREILMTSLLLSLTAGGTASVSPTEAARRADGKSLVAYFSRSGNTRVIAGQISRTLPANLFEIEPERPYPDDYFEMVEQARQERNNGYEPPLKTTVVGVASYQTLFLGFPIWGETAPPVIRSFLTALDLSGKTLIPFITHGGYGLGNSLAVVRQHAPRARIVDGFSMQAPQERQTVTRVMEWLGSLKSVD</sequence>
<evidence type="ECO:0000256" key="2">
    <source>
        <dbReference type="ARBA" id="ARBA00022643"/>
    </source>
</evidence>
<dbReference type="PROSITE" id="PS50902">
    <property type="entry name" value="FLAVODOXIN_LIKE"/>
    <property type="match status" value="1"/>
</dbReference>
<reference evidence="4 5" key="1">
    <citation type="journal article" date="2017" name="Int J Environ Stud">
        <title>Does the Miocene-Pliocene relict legume Oxytropis triphylla form nitrogen-fixing nodules with a combination of bacterial strains?</title>
        <authorList>
            <person name="Safronova V."/>
            <person name="Belimov A."/>
            <person name="Sazanova A."/>
            <person name="Kuznetsova I."/>
            <person name="Popova J."/>
            <person name="Andronov E."/>
            <person name="Verkhozina A."/>
            <person name="Tikhonovich I."/>
        </authorList>
    </citation>
    <scope>NUCLEOTIDE SEQUENCE [LARGE SCALE GENOMIC DNA]</scope>
    <source>
        <strain evidence="4 5">Tri-38</strain>
    </source>
</reference>
<comment type="caution">
    <text evidence="4">The sequence shown here is derived from an EMBL/GenBank/DDBJ whole genome shotgun (WGS) entry which is preliminary data.</text>
</comment>
<dbReference type="AlphaFoldDB" id="A0A2N9VUB0"/>
<evidence type="ECO:0000313" key="4">
    <source>
        <dbReference type="EMBL" id="PIO43078.1"/>
    </source>
</evidence>
<keyword evidence="1" id="KW-0285">Flavoprotein</keyword>